<reference evidence="2" key="1">
    <citation type="submission" date="2020-07" db="EMBL/GenBank/DDBJ databases">
        <title>Multicomponent nature underlies the extraordinary mechanical properties of spider dragline silk.</title>
        <authorList>
            <person name="Kono N."/>
            <person name="Nakamura H."/>
            <person name="Mori M."/>
            <person name="Yoshida Y."/>
            <person name="Ohtoshi R."/>
            <person name="Malay A.D."/>
            <person name="Moran D.A.P."/>
            <person name="Tomita M."/>
            <person name="Numata K."/>
            <person name="Arakawa K."/>
        </authorList>
    </citation>
    <scope>NUCLEOTIDE SEQUENCE</scope>
</reference>
<gene>
    <name evidence="2" type="ORF">TNCT_553811</name>
</gene>
<keyword evidence="3" id="KW-1185">Reference proteome</keyword>
<dbReference type="EMBL" id="BMAO01028217">
    <property type="protein sequence ID" value="GFR22835.1"/>
    <property type="molecule type" value="Genomic_DNA"/>
</dbReference>
<feature type="chain" id="PRO_5036482673" evidence="1">
    <location>
        <begin position="21"/>
        <end position="76"/>
    </location>
</feature>
<protein>
    <submittedName>
        <fullName evidence="2">Uncharacterized protein</fullName>
    </submittedName>
</protein>
<evidence type="ECO:0000256" key="1">
    <source>
        <dbReference type="SAM" id="SignalP"/>
    </source>
</evidence>
<evidence type="ECO:0000313" key="2">
    <source>
        <dbReference type="EMBL" id="GFR22835.1"/>
    </source>
</evidence>
<dbReference type="AlphaFoldDB" id="A0A8X6HIH5"/>
<sequence length="76" mass="8948">MAVSVEQMSFSLFLILVLYGQQTFDRRSPCIIQLTDRAITEEIPLRVQNLDTTNSRSWDFPQIREKRIFIERDAEA</sequence>
<evidence type="ECO:0000313" key="3">
    <source>
        <dbReference type="Proteomes" id="UP000887116"/>
    </source>
</evidence>
<name>A0A8X6HIH5_TRICU</name>
<feature type="signal peptide" evidence="1">
    <location>
        <begin position="1"/>
        <end position="20"/>
    </location>
</feature>
<comment type="caution">
    <text evidence="2">The sequence shown here is derived from an EMBL/GenBank/DDBJ whole genome shotgun (WGS) entry which is preliminary data.</text>
</comment>
<dbReference type="Proteomes" id="UP000887116">
    <property type="component" value="Unassembled WGS sequence"/>
</dbReference>
<organism evidence="2 3">
    <name type="scientific">Trichonephila clavata</name>
    <name type="common">Joro spider</name>
    <name type="synonym">Nephila clavata</name>
    <dbReference type="NCBI Taxonomy" id="2740835"/>
    <lineage>
        <taxon>Eukaryota</taxon>
        <taxon>Metazoa</taxon>
        <taxon>Ecdysozoa</taxon>
        <taxon>Arthropoda</taxon>
        <taxon>Chelicerata</taxon>
        <taxon>Arachnida</taxon>
        <taxon>Araneae</taxon>
        <taxon>Araneomorphae</taxon>
        <taxon>Entelegynae</taxon>
        <taxon>Araneoidea</taxon>
        <taxon>Nephilidae</taxon>
        <taxon>Trichonephila</taxon>
    </lineage>
</organism>
<accession>A0A8X6HIH5</accession>
<proteinExistence type="predicted"/>
<keyword evidence="1" id="KW-0732">Signal</keyword>